<accession>D2QPM1</accession>
<evidence type="ECO:0000313" key="2">
    <source>
        <dbReference type="Proteomes" id="UP000002028"/>
    </source>
</evidence>
<dbReference type="KEGG" id="sli:Slin_4702"/>
<organism evidence="1 2">
    <name type="scientific">Spirosoma linguale (strain ATCC 33905 / DSM 74 / LMG 10896 / Claus 1)</name>
    <dbReference type="NCBI Taxonomy" id="504472"/>
    <lineage>
        <taxon>Bacteria</taxon>
        <taxon>Pseudomonadati</taxon>
        <taxon>Bacteroidota</taxon>
        <taxon>Cytophagia</taxon>
        <taxon>Cytophagales</taxon>
        <taxon>Cytophagaceae</taxon>
        <taxon>Spirosoma</taxon>
    </lineage>
</organism>
<protein>
    <submittedName>
        <fullName evidence="1">Uncharacterized protein</fullName>
    </submittedName>
</protein>
<keyword evidence="2" id="KW-1185">Reference proteome</keyword>
<gene>
    <name evidence="1" type="ordered locus">Slin_4702</name>
</gene>
<name>D2QPM1_SPILD</name>
<sequence>MELTYQYTSKLASHFGYPEVQTLTRTTTELPPVLAGIQVFERFKAETAQQFARQQTELAEQEQLLFRHAQRLIHLPFDAFSTILFRRAPGVVTFKSNWDWTNLHYVTPQFREWDTFINSIQADCTISLKYKPEMQDFVCQSHRRWYFILDSFMECESACLTDFAEALQQTPGAAKMTRKYIDEKLFTSFKYLVYWGFLERV</sequence>
<evidence type="ECO:0000313" key="1">
    <source>
        <dbReference type="EMBL" id="ADB40680.1"/>
    </source>
</evidence>
<dbReference type="EMBL" id="CP001769">
    <property type="protein sequence ID" value="ADB40680.1"/>
    <property type="molecule type" value="Genomic_DNA"/>
</dbReference>
<dbReference type="STRING" id="504472.Slin_4702"/>
<proteinExistence type="predicted"/>
<reference evidence="1 2" key="1">
    <citation type="journal article" date="2010" name="Stand. Genomic Sci.">
        <title>Complete genome sequence of Spirosoma linguale type strain (1).</title>
        <authorList>
            <person name="Lail K."/>
            <person name="Sikorski J."/>
            <person name="Saunders E."/>
            <person name="Lapidus A."/>
            <person name="Glavina Del Rio T."/>
            <person name="Copeland A."/>
            <person name="Tice H."/>
            <person name="Cheng J.-F."/>
            <person name="Lucas S."/>
            <person name="Nolan M."/>
            <person name="Bruce D."/>
            <person name="Goodwin L."/>
            <person name="Pitluck S."/>
            <person name="Ivanova N."/>
            <person name="Mavromatis K."/>
            <person name="Ovchinnikova G."/>
            <person name="Pati A."/>
            <person name="Chen A."/>
            <person name="Palaniappan K."/>
            <person name="Land M."/>
            <person name="Hauser L."/>
            <person name="Chang Y.-J."/>
            <person name="Jeffries C.D."/>
            <person name="Chain P."/>
            <person name="Brettin T."/>
            <person name="Detter J.C."/>
            <person name="Schuetze A."/>
            <person name="Rohde M."/>
            <person name="Tindall B.J."/>
            <person name="Goeker M."/>
            <person name="Bristow J."/>
            <person name="Eisen J.A."/>
            <person name="Markowitz V."/>
            <person name="Hugenholtz P."/>
            <person name="Kyrpides N.C."/>
            <person name="Klenk H.-P."/>
            <person name="Chen F."/>
        </authorList>
    </citation>
    <scope>NUCLEOTIDE SEQUENCE [LARGE SCALE GENOMIC DNA]</scope>
    <source>
        <strain evidence="2">ATCC 33905 / DSM 74 / LMG 10896 / Claus 1</strain>
    </source>
</reference>
<dbReference type="RefSeq" id="WP_012929184.1">
    <property type="nucleotide sequence ID" value="NC_013730.1"/>
</dbReference>
<dbReference type="Proteomes" id="UP000002028">
    <property type="component" value="Chromosome"/>
</dbReference>
<dbReference type="AlphaFoldDB" id="D2QPM1"/>
<dbReference type="HOGENOM" id="CLU_1359689_0_0_10"/>